<evidence type="ECO:0000256" key="7">
    <source>
        <dbReference type="ARBA" id="ARBA00022840"/>
    </source>
</evidence>
<evidence type="ECO:0000313" key="11">
    <source>
        <dbReference type="EMBL" id="AYO30112.1"/>
    </source>
</evidence>
<organism evidence="11 12">
    <name type="scientific">Biomaibacter acetigenes</name>
    <dbReference type="NCBI Taxonomy" id="2316383"/>
    <lineage>
        <taxon>Bacteria</taxon>
        <taxon>Bacillati</taxon>
        <taxon>Bacillota</taxon>
        <taxon>Clostridia</taxon>
        <taxon>Thermosediminibacterales</taxon>
        <taxon>Tepidanaerobacteraceae</taxon>
        <taxon>Biomaibacter</taxon>
    </lineage>
</organism>
<dbReference type="PROSITE" id="PS01075">
    <property type="entry name" value="ACETATE_KINASE_1"/>
    <property type="match status" value="1"/>
</dbReference>
<dbReference type="CDD" id="cd24011">
    <property type="entry name" value="ASKHA_NBD_BK"/>
    <property type="match status" value="1"/>
</dbReference>
<dbReference type="AlphaFoldDB" id="A0A3G2R3Z3"/>
<dbReference type="SUPFAM" id="SSF53067">
    <property type="entry name" value="Actin-like ATPase domain"/>
    <property type="match status" value="2"/>
</dbReference>
<dbReference type="PIRSF" id="PIRSF036458">
    <property type="entry name" value="Butyrate_kin"/>
    <property type="match status" value="1"/>
</dbReference>
<evidence type="ECO:0000256" key="5">
    <source>
        <dbReference type="ARBA" id="ARBA00022741"/>
    </source>
</evidence>
<keyword evidence="12" id="KW-1185">Reference proteome</keyword>
<dbReference type="InterPro" id="IPR023865">
    <property type="entry name" value="Aliphatic_acid_kinase_CS"/>
</dbReference>
<protein>
    <recommendedName>
        <fullName evidence="9">Probable butyrate kinase</fullName>
        <shortName evidence="9">BK</shortName>
        <ecNumber evidence="9">2.7.2.7</ecNumber>
    </recommendedName>
    <alternativeName>
        <fullName evidence="9">Branched-chain carboxylic acid kinase</fullName>
    </alternativeName>
</protein>
<dbReference type="PANTHER" id="PTHR21060:SF3">
    <property type="entry name" value="BUTYRATE KINASE 2-RELATED"/>
    <property type="match status" value="1"/>
</dbReference>
<evidence type="ECO:0000256" key="3">
    <source>
        <dbReference type="ARBA" id="ARBA00022490"/>
    </source>
</evidence>
<dbReference type="Gene3D" id="3.30.420.40">
    <property type="match status" value="2"/>
</dbReference>
<dbReference type="NCBIfam" id="TIGR02707">
    <property type="entry name" value="butyr_kinase"/>
    <property type="match status" value="1"/>
</dbReference>
<dbReference type="Proteomes" id="UP000280960">
    <property type="component" value="Chromosome"/>
</dbReference>
<evidence type="ECO:0000256" key="4">
    <source>
        <dbReference type="ARBA" id="ARBA00022679"/>
    </source>
</evidence>
<accession>A0A3G2R3Z3</accession>
<keyword evidence="3 9" id="KW-0963">Cytoplasm</keyword>
<dbReference type="HAMAP" id="MF_00542">
    <property type="entry name" value="Butyrate_kinase"/>
    <property type="match status" value="1"/>
</dbReference>
<evidence type="ECO:0000256" key="2">
    <source>
        <dbReference type="ARBA" id="ARBA00008748"/>
    </source>
</evidence>
<sequence length="373" mass="41036">MENTSYIILAINPGSTSTKIAVFEDETPFITEKVSHSAEELKPFDRITDQFMFRKDLILNTLRTKNFNMKRLNAVVGRGGLIRPVESGTYVIDEYMLEDLKSGYYGEHASNLGGLLAYEIGKELGIPSFIVDPVVVDELESLARITGLPEIERRSIFHALNQKAVARKVASIIGKNYNELNIIVAHLGGGITVGAHKKGRVVDVNNGLDGEGPFSPERSGRLPVLDLVRMFVDRGMTYADVKKKIAGSGGLVAHLGTNDARTVRAMIEQGDERARLVFEAMAYQVAREIGACAAILEGQVDAIVLTGGLAYDEGFVNWIKQRVAFIARIYVFPGEDELEALAQGALRVLKGMEEAKRYAQFRERKEALTALTS</sequence>
<comment type="catalytic activity">
    <reaction evidence="8 9">
        <text>butanoate + ATP = butanoyl phosphate + ADP</text>
        <dbReference type="Rhea" id="RHEA:13585"/>
        <dbReference type="ChEBI" id="CHEBI:17968"/>
        <dbReference type="ChEBI" id="CHEBI:30616"/>
        <dbReference type="ChEBI" id="CHEBI:58079"/>
        <dbReference type="ChEBI" id="CHEBI:456216"/>
        <dbReference type="EC" id="2.7.2.7"/>
    </reaction>
</comment>
<dbReference type="Pfam" id="PF00871">
    <property type="entry name" value="Acetate_kinase"/>
    <property type="match status" value="1"/>
</dbReference>
<dbReference type="GO" id="GO:0005524">
    <property type="term" value="F:ATP binding"/>
    <property type="evidence" value="ECO:0007669"/>
    <property type="project" value="UniProtKB-KW"/>
</dbReference>
<evidence type="ECO:0000256" key="10">
    <source>
        <dbReference type="RuleBase" id="RU003835"/>
    </source>
</evidence>
<evidence type="ECO:0000256" key="6">
    <source>
        <dbReference type="ARBA" id="ARBA00022777"/>
    </source>
</evidence>
<dbReference type="EMBL" id="CP033169">
    <property type="protein sequence ID" value="AYO30112.1"/>
    <property type="molecule type" value="Genomic_DNA"/>
</dbReference>
<comment type="subcellular location">
    <subcellularLocation>
        <location evidence="1 9">Cytoplasm</location>
    </subcellularLocation>
</comment>
<comment type="similarity">
    <text evidence="2 9 10">Belongs to the acetokinase family.</text>
</comment>
<dbReference type="NCBIfam" id="NF002834">
    <property type="entry name" value="PRK03011.1-5"/>
    <property type="match status" value="1"/>
</dbReference>
<proteinExistence type="inferred from homology"/>
<dbReference type="GO" id="GO:0047761">
    <property type="term" value="F:butyrate kinase activity"/>
    <property type="evidence" value="ECO:0007669"/>
    <property type="project" value="UniProtKB-UniRule"/>
</dbReference>
<dbReference type="GO" id="GO:0008776">
    <property type="term" value="F:acetate kinase activity"/>
    <property type="evidence" value="ECO:0007669"/>
    <property type="project" value="TreeGrafter"/>
</dbReference>
<dbReference type="PANTHER" id="PTHR21060">
    <property type="entry name" value="ACETATE KINASE"/>
    <property type="match status" value="1"/>
</dbReference>
<dbReference type="KEGG" id="bacg:D2962_05330"/>
<name>A0A3G2R3Z3_9FIRM</name>
<dbReference type="InterPro" id="IPR011245">
    <property type="entry name" value="Butyrate_kin"/>
</dbReference>
<dbReference type="PROSITE" id="PS01076">
    <property type="entry name" value="ACETATE_KINASE_2"/>
    <property type="match status" value="1"/>
</dbReference>
<keyword evidence="7 9" id="KW-0067">ATP-binding</keyword>
<evidence type="ECO:0000313" key="12">
    <source>
        <dbReference type="Proteomes" id="UP000280960"/>
    </source>
</evidence>
<evidence type="ECO:0000256" key="1">
    <source>
        <dbReference type="ARBA" id="ARBA00004496"/>
    </source>
</evidence>
<keyword evidence="5 9" id="KW-0547">Nucleotide-binding</keyword>
<dbReference type="RefSeq" id="WP_120768896.1">
    <property type="nucleotide sequence ID" value="NZ_CP033169.1"/>
</dbReference>
<gene>
    <name evidence="9 11" type="primary">buk</name>
    <name evidence="11" type="ORF">D2962_05330</name>
</gene>
<dbReference type="GO" id="GO:0005737">
    <property type="term" value="C:cytoplasm"/>
    <property type="evidence" value="ECO:0007669"/>
    <property type="project" value="UniProtKB-SubCell"/>
</dbReference>
<dbReference type="EC" id="2.7.2.7" evidence="9"/>
<dbReference type="InterPro" id="IPR000890">
    <property type="entry name" value="Aliphatic_acid_kin_short-chain"/>
</dbReference>
<dbReference type="GO" id="GO:0006083">
    <property type="term" value="P:acetate metabolic process"/>
    <property type="evidence" value="ECO:0007669"/>
    <property type="project" value="TreeGrafter"/>
</dbReference>
<evidence type="ECO:0000256" key="9">
    <source>
        <dbReference type="HAMAP-Rule" id="MF_00542"/>
    </source>
</evidence>
<evidence type="ECO:0000256" key="8">
    <source>
        <dbReference type="ARBA" id="ARBA00048596"/>
    </source>
</evidence>
<dbReference type="PRINTS" id="PR00471">
    <property type="entry name" value="ACETATEKNASE"/>
</dbReference>
<keyword evidence="6 9" id="KW-0418">Kinase</keyword>
<keyword evidence="4 9" id="KW-0808">Transferase</keyword>
<reference evidence="11 12" key="1">
    <citation type="submission" date="2018-10" db="EMBL/GenBank/DDBJ databases">
        <authorList>
            <person name="Zhang X."/>
        </authorList>
    </citation>
    <scope>NUCLEOTIDE SEQUENCE [LARGE SCALE GENOMIC DNA]</scope>
    <source>
        <strain evidence="11 12">SK-G1</strain>
    </source>
</reference>
<dbReference type="InterPro" id="IPR043129">
    <property type="entry name" value="ATPase_NBD"/>
</dbReference>